<keyword evidence="6" id="KW-0812">Transmembrane</keyword>
<feature type="signal peptide" evidence="7">
    <location>
        <begin position="1"/>
        <end position="20"/>
    </location>
</feature>
<organism evidence="9 10">
    <name type="scientific">Flavilitoribacter nigricans (strain ATCC 23147 / DSM 23189 / NBRC 102662 / NCIMB 1420 / SS-2)</name>
    <name type="common">Lewinella nigricans</name>
    <dbReference type="NCBI Taxonomy" id="1122177"/>
    <lineage>
        <taxon>Bacteria</taxon>
        <taxon>Pseudomonadati</taxon>
        <taxon>Bacteroidota</taxon>
        <taxon>Saprospiria</taxon>
        <taxon>Saprospirales</taxon>
        <taxon>Lewinellaceae</taxon>
        <taxon>Flavilitoribacter</taxon>
    </lineage>
</organism>
<dbReference type="Proteomes" id="UP000223913">
    <property type="component" value="Unassembled WGS sequence"/>
</dbReference>
<dbReference type="SUPFAM" id="SSF47384">
    <property type="entry name" value="Homodimeric domain of signal transducing histidine kinase"/>
    <property type="match status" value="1"/>
</dbReference>
<evidence type="ECO:0000256" key="1">
    <source>
        <dbReference type="ARBA" id="ARBA00000085"/>
    </source>
</evidence>
<dbReference type="GO" id="GO:0000155">
    <property type="term" value="F:phosphorelay sensor kinase activity"/>
    <property type="evidence" value="ECO:0007669"/>
    <property type="project" value="InterPro"/>
</dbReference>
<dbReference type="GO" id="GO:0000156">
    <property type="term" value="F:phosphorelay response regulator activity"/>
    <property type="evidence" value="ECO:0007669"/>
    <property type="project" value="TreeGrafter"/>
</dbReference>
<dbReference type="SMART" id="SM00387">
    <property type="entry name" value="HATPase_c"/>
    <property type="match status" value="1"/>
</dbReference>
<keyword evidence="6" id="KW-0472">Membrane</keyword>
<dbReference type="GO" id="GO:0030295">
    <property type="term" value="F:protein kinase activator activity"/>
    <property type="evidence" value="ECO:0007669"/>
    <property type="project" value="TreeGrafter"/>
</dbReference>
<evidence type="ECO:0000256" key="3">
    <source>
        <dbReference type="ARBA" id="ARBA00022553"/>
    </source>
</evidence>
<dbReference type="Gene3D" id="3.30.565.10">
    <property type="entry name" value="Histidine kinase-like ATPase, C-terminal domain"/>
    <property type="match status" value="1"/>
</dbReference>
<protein>
    <recommendedName>
        <fullName evidence="2">histidine kinase</fullName>
        <ecNumber evidence="2">2.7.13.3</ecNumber>
    </recommendedName>
</protein>
<keyword evidence="4" id="KW-0808">Transferase</keyword>
<dbReference type="GO" id="GO:0007234">
    <property type="term" value="P:osmosensory signaling via phosphorelay pathway"/>
    <property type="evidence" value="ECO:0007669"/>
    <property type="project" value="TreeGrafter"/>
</dbReference>
<comment type="caution">
    <text evidence="9">The sequence shown here is derived from an EMBL/GenBank/DDBJ whole genome shotgun (WGS) entry which is preliminary data.</text>
</comment>
<feature type="transmembrane region" description="Helical" evidence="6">
    <location>
        <begin position="406"/>
        <end position="427"/>
    </location>
</feature>
<dbReference type="SUPFAM" id="SSF48452">
    <property type="entry name" value="TPR-like"/>
    <property type="match status" value="2"/>
</dbReference>
<dbReference type="SMART" id="SM00028">
    <property type="entry name" value="TPR"/>
    <property type="match status" value="5"/>
</dbReference>
<feature type="domain" description="Histidine kinase" evidence="8">
    <location>
        <begin position="470"/>
        <end position="683"/>
    </location>
</feature>
<dbReference type="InterPro" id="IPR005467">
    <property type="entry name" value="His_kinase_dom"/>
</dbReference>
<name>A0A2D0NHV1_FLAN2</name>
<keyword evidence="3" id="KW-0597">Phosphoprotein</keyword>
<dbReference type="InterPro" id="IPR019734">
    <property type="entry name" value="TPR_rpt"/>
</dbReference>
<dbReference type="InterPro" id="IPR050351">
    <property type="entry name" value="BphY/WalK/GraS-like"/>
</dbReference>
<dbReference type="EMBL" id="PDUD01000004">
    <property type="protein sequence ID" value="PHN07956.1"/>
    <property type="molecule type" value="Genomic_DNA"/>
</dbReference>
<keyword evidence="5" id="KW-0418">Kinase</keyword>
<evidence type="ECO:0000313" key="9">
    <source>
        <dbReference type="EMBL" id="PHN07956.1"/>
    </source>
</evidence>
<dbReference type="Pfam" id="PF00512">
    <property type="entry name" value="HisKA"/>
    <property type="match status" value="1"/>
</dbReference>
<dbReference type="EC" id="2.7.13.3" evidence="2"/>
<gene>
    <name evidence="9" type="ORF">CRP01_04160</name>
</gene>
<evidence type="ECO:0000313" key="10">
    <source>
        <dbReference type="Proteomes" id="UP000223913"/>
    </source>
</evidence>
<dbReference type="InterPro" id="IPR036890">
    <property type="entry name" value="HATPase_C_sf"/>
</dbReference>
<dbReference type="InterPro" id="IPR004358">
    <property type="entry name" value="Sig_transdc_His_kin-like_C"/>
</dbReference>
<dbReference type="Gene3D" id="1.10.287.130">
    <property type="match status" value="1"/>
</dbReference>
<dbReference type="InterPro" id="IPR036097">
    <property type="entry name" value="HisK_dim/P_sf"/>
</dbReference>
<dbReference type="PANTHER" id="PTHR42878:SF15">
    <property type="entry name" value="BACTERIOPHYTOCHROME"/>
    <property type="match status" value="1"/>
</dbReference>
<reference evidence="9 10" key="1">
    <citation type="submission" date="2017-10" db="EMBL/GenBank/DDBJ databases">
        <title>The draft genome sequence of Lewinella nigricans NBRC 102662.</title>
        <authorList>
            <person name="Wang K."/>
        </authorList>
    </citation>
    <scope>NUCLEOTIDE SEQUENCE [LARGE SCALE GENOMIC DNA]</scope>
    <source>
        <strain evidence="9 10">NBRC 102662</strain>
    </source>
</reference>
<dbReference type="PANTHER" id="PTHR42878">
    <property type="entry name" value="TWO-COMPONENT HISTIDINE KINASE"/>
    <property type="match status" value="1"/>
</dbReference>
<dbReference type="AlphaFoldDB" id="A0A2D0NHV1"/>
<keyword evidence="10" id="KW-1185">Reference proteome</keyword>
<dbReference type="InterPro" id="IPR003594">
    <property type="entry name" value="HATPase_dom"/>
</dbReference>
<evidence type="ECO:0000259" key="8">
    <source>
        <dbReference type="PROSITE" id="PS50109"/>
    </source>
</evidence>
<dbReference type="InterPro" id="IPR003661">
    <property type="entry name" value="HisK_dim/P_dom"/>
</dbReference>
<dbReference type="InterPro" id="IPR011990">
    <property type="entry name" value="TPR-like_helical_dom_sf"/>
</dbReference>
<evidence type="ECO:0000256" key="5">
    <source>
        <dbReference type="ARBA" id="ARBA00022777"/>
    </source>
</evidence>
<comment type="catalytic activity">
    <reaction evidence="1">
        <text>ATP + protein L-histidine = ADP + protein N-phospho-L-histidine.</text>
        <dbReference type="EC" id="2.7.13.3"/>
    </reaction>
</comment>
<dbReference type="Gene3D" id="1.25.40.10">
    <property type="entry name" value="Tetratricopeptide repeat domain"/>
    <property type="match status" value="2"/>
</dbReference>
<dbReference type="PROSITE" id="PS50109">
    <property type="entry name" value="HIS_KIN"/>
    <property type="match status" value="1"/>
</dbReference>
<feature type="chain" id="PRO_5012067587" description="histidine kinase" evidence="7">
    <location>
        <begin position="21"/>
        <end position="686"/>
    </location>
</feature>
<keyword evidence="7" id="KW-0732">Signal</keyword>
<proteinExistence type="predicted"/>
<evidence type="ECO:0000256" key="7">
    <source>
        <dbReference type="SAM" id="SignalP"/>
    </source>
</evidence>
<dbReference type="PRINTS" id="PR00344">
    <property type="entry name" value="BCTRLSENSOR"/>
</dbReference>
<dbReference type="Pfam" id="PF02518">
    <property type="entry name" value="HATPase_c"/>
    <property type="match status" value="1"/>
</dbReference>
<sequence>MRFKGLLRCSLFFVCLLTLAGPDTLFARTQQGVGNHNVPHHSDTTEARQLIEKAQSYFKQEQYQASVECLHRAETLTKPLHITRMCIMICRNMFAAYQELGKLDSALIYADMLLGDARKIRDPEAEMDAWNFKAILYNANLELDSAMNSYKKAHQLAITLNDKVAQAIYSSNMGIIFGQQRQYEKAYTYFREAYMIGREIGDSSMIALGAMNIGRGLAEEEKFDSAKFYLVKAERAAYAVREEDPGLYNGVLSFQALLNLHQGNYERAETQYQQLAEIYSQNDQSIYLAEVYGYLAEINYAQKNYLNAINYGLLDLNLIKDIPAQEIREKALLVLTKAYGELRNYKEAFYYGEQYRQIRDSSYGAEVTRLVAEVESKYELDQKNSENYQLSMEAQQQKSLARQRTIIALVTSLITLLILGILFFFNLEYRHKKQLNRQLEATVKDRTAELESTNIQLKKSIEELRTFGHITSHDLKEPLRNISGFSSLLERRLDYKLDDDSREFLHYIKQNTHQMHELIEDILAYSTLDDQPFINQPVDLQEMVNKAKDNLSTLIQERNGSVQYDSMPVITNNEAQVFMVLKNLIENGLKYNRSEQPEVYLRYDRIDDKHHLYVSDNGIGIPAEYQDQIFQLFKRLHNRSEFSGTGMGLAISKKIAQRLGGELIVRSNGKKGSTFIVVLPVNVPVA</sequence>
<evidence type="ECO:0000256" key="6">
    <source>
        <dbReference type="SAM" id="Phobius"/>
    </source>
</evidence>
<dbReference type="SMART" id="SM00388">
    <property type="entry name" value="HisKA"/>
    <property type="match status" value="1"/>
</dbReference>
<evidence type="ECO:0000256" key="4">
    <source>
        <dbReference type="ARBA" id="ARBA00022679"/>
    </source>
</evidence>
<keyword evidence="6" id="KW-1133">Transmembrane helix</keyword>
<dbReference type="CDD" id="cd00082">
    <property type="entry name" value="HisKA"/>
    <property type="match status" value="1"/>
</dbReference>
<evidence type="ECO:0000256" key="2">
    <source>
        <dbReference type="ARBA" id="ARBA00012438"/>
    </source>
</evidence>
<dbReference type="OrthoDB" id="9810447at2"/>
<accession>A0A2D0NHV1</accession>
<dbReference type="SUPFAM" id="SSF55874">
    <property type="entry name" value="ATPase domain of HSP90 chaperone/DNA topoisomerase II/histidine kinase"/>
    <property type="match status" value="1"/>
</dbReference>